<keyword evidence="1" id="KW-0719">Serine esterase</keyword>
<reference evidence="6 7" key="1">
    <citation type="submission" date="2018-06" db="EMBL/GenBank/DDBJ databases">
        <authorList>
            <consortium name="Pathogen Informatics"/>
            <person name="Doyle S."/>
        </authorList>
    </citation>
    <scope>NUCLEOTIDE SEQUENCE [LARGE SCALE GENOMIC DNA]</scope>
    <source>
        <strain evidence="6 7">NCTC10638</strain>
    </source>
</reference>
<feature type="compositionally biased region" description="Basic and acidic residues" evidence="5">
    <location>
        <begin position="111"/>
        <end position="122"/>
    </location>
</feature>
<gene>
    <name evidence="6" type="ORF">NCTC10638_01475</name>
</gene>
<evidence type="ECO:0000313" key="7">
    <source>
        <dbReference type="Proteomes" id="UP000254802"/>
    </source>
</evidence>
<feature type="region of interest" description="Disordered" evidence="5">
    <location>
        <begin position="98"/>
        <end position="122"/>
    </location>
</feature>
<dbReference type="EMBL" id="UGPN01000002">
    <property type="protein sequence ID" value="STY60281.1"/>
    <property type="molecule type" value="Genomic_DNA"/>
</dbReference>
<dbReference type="AlphaFoldDB" id="A0A378MVM8"/>
<evidence type="ECO:0000256" key="5">
    <source>
        <dbReference type="SAM" id="MobiDB-lite"/>
    </source>
</evidence>
<dbReference type="PANTHER" id="PTHR33938:SF15">
    <property type="entry name" value="FERULOYL ESTERASE B-RELATED"/>
    <property type="match status" value="1"/>
</dbReference>
<dbReference type="Pfam" id="PF07519">
    <property type="entry name" value="Tannase"/>
    <property type="match status" value="1"/>
</dbReference>
<dbReference type="Proteomes" id="UP000254802">
    <property type="component" value="Unassembled WGS sequence"/>
</dbReference>
<protein>
    <submittedName>
        <fullName evidence="6">Tannase and feruloyl esterase</fullName>
    </submittedName>
</protein>
<sequence>MAAMRYPQEFDGVIAGSPGFRVSRSVLAEVWDNRALLAVAPKNGDGDKILSQALTQQDLDVIANGVLTRCDKLDGLADGLINAWEQCDFQPEMVAKQLGQKKSRFNQNDFRGGEKQSRRADL</sequence>
<evidence type="ECO:0000256" key="2">
    <source>
        <dbReference type="ARBA" id="ARBA00022729"/>
    </source>
</evidence>
<dbReference type="InterPro" id="IPR011118">
    <property type="entry name" value="Tannase/feruloyl_esterase"/>
</dbReference>
<name>A0A378MVM8_MANHA</name>
<dbReference type="GO" id="GO:0052689">
    <property type="term" value="F:carboxylic ester hydrolase activity"/>
    <property type="evidence" value="ECO:0007669"/>
    <property type="project" value="UniProtKB-KW"/>
</dbReference>
<proteinExistence type="predicted"/>
<accession>A0A378MVM8</accession>
<organism evidence="6 7">
    <name type="scientific">Mannheimia haemolytica</name>
    <name type="common">Pasteurella haemolytica</name>
    <dbReference type="NCBI Taxonomy" id="75985"/>
    <lineage>
        <taxon>Bacteria</taxon>
        <taxon>Pseudomonadati</taxon>
        <taxon>Pseudomonadota</taxon>
        <taxon>Gammaproteobacteria</taxon>
        <taxon>Pasteurellales</taxon>
        <taxon>Pasteurellaceae</taxon>
        <taxon>Mannheimia</taxon>
    </lineage>
</organism>
<keyword evidence="3" id="KW-0378">Hydrolase</keyword>
<evidence type="ECO:0000313" key="6">
    <source>
        <dbReference type="EMBL" id="STY60281.1"/>
    </source>
</evidence>
<dbReference type="PANTHER" id="PTHR33938">
    <property type="entry name" value="FERULOYL ESTERASE B-RELATED"/>
    <property type="match status" value="1"/>
</dbReference>
<keyword evidence="2" id="KW-0732">Signal</keyword>
<keyword evidence="4" id="KW-1015">Disulfide bond</keyword>
<evidence type="ECO:0000256" key="3">
    <source>
        <dbReference type="ARBA" id="ARBA00022801"/>
    </source>
</evidence>
<evidence type="ECO:0000256" key="4">
    <source>
        <dbReference type="ARBA" id="ARBA00023157"/>
    </source>
</evidence>
<evidence type="ECO:0000256" key="1">
    <source>
        <dbReference type="ARBA" id="ARBA00022487"/>
    </source>
</evidence>